<organism evidence="2 3">
    <name type="scientific">Segatella oris F0302</name>
    <dbReference type="NCBI Taxonomy" id="649760"/>
    <lineage>
        <taxon>Bacteria</taxon>
        <taxon>Pseudomonadati</taxon>
        <taxon>Bacteroidota</taxon>
        <taxon>Bacteroidia</taxon>
        <taxon>Bacteroidales</taxon>
        <taxon>Prevotellaceae</taxon>
        <taxon>Segatella</taxon>
    </lineage>
</organism>
<feature type="transmembrane region" description="Helical" evidence="1">
    <location>
        <begin position="16"/>
        <end position="36"/>
    </location>
</feature>
<comment type="caution">
    <text evidence="2">The sequence shown here is derived from an EMBL/GenBank/DDBJ whole genome shotgun (WGS) entry which is preliminary data.</text>
</comment>
<name>D1QST8_9BACT</name>
<evidence type="ECO:0000313" key="2">
    <source>
        <dbReference type="EMBL" id="EFB31769.1"/>
    </source>
</evidence>
<reference evidence="2 3" key="1">
    <citation type="submission" date="2009-11" db="EMBL/GenBank/DDBJ databases">
        <authorList>
            <person name="Weinstock G."/>
            <person name="Sodergren E."/>
            <person name="Clifton S."/>
            <person name="Fulton L."/>
            <person name="Fulton B."/>
            <person name="Courtney L."/>
            <person name="Fronick C."/>
            <person name="Harrison M."/>
            <person name="Strong C."/>
            <person name="Farmer C."/>
            <person name="Delahaunty K."/>
            <person name="Markovic C."/>
            <person name="Hall O."/>
            <person name="Minx P."/>
            <person name="Tomlinson C."/>
            <person name="Mitreva M."/>
            <person name="Nelson J."/>
            <person name="Hou S."/>
            <person name="Wollam A."/>
            <person name="Pepin K.H."/>
            <person name="Johnson M."/>
            <person name="Bhonagiri V."/>
            <person name="Nash W.E."/>
            <person name="Warren W."/>
            <person name="Chinwalla A."/>
            <person name="Mardis E.R."/>
            <person name="Wilson R.K."/>
        </authorList>
    </citation>
    <scope>NUCLEOTIDE SEQUENCE [LARGE SCALE GENOMIC DNA]</scope>
    <source>
        <strain evidence="2 3">F0302</strain>
    </source>
</reference>
<keyword evidence="1" id="KW-0812">Transmembrane</keyword>
<keyword evidence="1" id="KW-1133">Transmembrane helix</keyword>
<dbReference type="EMBL" id="ACUZ02000034">
    <property type="protein sequence ID" value="EFB31769.1"/>
    <property type="molecule type" value="Genomic_DNA"/>
</dbReference>
<accession>D1QST8</accession>
<dbReference type="Proteomes" id="UP000004079">
    <property type="component" value="Unassembled WGS sequence"/>
</dbReference>
<sequence length="39" mass="4571">MKYKIKNTKSSKEQTSLLLFAAFFTFYNGLFSVVFIRDS</sequence>
<evidence type="ECO:0000313" key="3">
    <source>
        <dbReference type="Proteomes" id="UP000004079"/>
    </source>
</evidence>
<protein>
    <submittedName>
        <fullName evidence="2">Uncharacterized protein</fullName>
    </submittedName>
</protein>
<dbReference type="STRING" id="649760.HMPREF0971_02049"/>
<gene>
    <name evidence="2" type="ORF">HMPREF0971_02049</name>
</gene>
<keyword evidence="1" id="KW-0472">Membrane</keyword>
<proteinExistence type="predicted"/>
<evidence type="ECO:0000256" key="1">
    <source>
        <dbReference type="SAM" id="Phobius"/>
    </source>
</evidence>
<dbReference type="AlphaFoldDB" id="D1QST8"/>
<dbReference type="HOGENOM" id="CLU_3314758_0_0_10"/>